<evidence type="ECO:0000256" key="7">
    <source>
        <dbReference type="ARBA" id="ARBA00022692"/>
    </source>
</evidence>
<evidence type="ECO:0000256" key="6">
    <source>
        <dbReference type="ARBA" id="ARBA00022683"/>
    </source>
</evidence>
<evidence type="ECO:0000256" key="4">
    <source>
        <dbReference type="ARBA" id="ARBA00022475"/>
    </source>
</evidence>
<dbReference type="KEGG" id="vte:BHY08_01565"/>
<dbReference type="Pfam" id="PF03611">
    <property type="entry name" value="EIIC-GAT"/>
    <property type="match status" value="1"/>
</dbReference>
<evidence type="ECO:0000313" key="15">
    <source>
        <dbReference type="EMBL" id="APB30626.1"/>
    </source>
</evidence>
<gene>
    <name evidence="15" type="ORF">BHY08_01565</name>
</gene>
<keyword evidence="3" id="KW-0813">Transport</keyword>
<comment type="subunit">
    <text evidence="2">Homodimer.</text>
</comment>
<evidence type="ECO:0000256" key="12">
    <source>
        <dbReference type="ARBA" id="ARBA00039702"/>
    </source>
</evidence>
<comment type="similarity">
    <text evidence="11">Belongs to the UlaA family.</text>
</comment>
<sequence>MRGALAGSFIHGIIISFMPLLLMPVMGSLGFQGSTFSDIDYGVAGIFLGNLANFGGQIAVIAGIIAVFVVLIILTIMGKNKKASSISE</sequence>
<comment type="subcellular location">
    <subcellularLocation>
        <location evidence="1">Cell membrane</location>
        <topology evidence="1">Multi-pass membrane protein</topology>
    </subcellularLocation>
</comment>
<dbReference type="PANTHER" id="PTHR33843">
    <property type="entry name" value="ASCORBATE-SPECIFIC PTS SYSTEM EIIC COMPONENT"/>
    <property type="match status" value="1"/>
</dbReference>
<dbReference type="EMBL" id="CP017267">
    <property type="protein sequence ID" value="APB30626.1"/>
    <property type="molecule type" value="Genomic_DNA"/>
</dbReference>
<evidence type="ECO:0000256" key="14">
    <source>
        <dbReference type="SAM" id="Phobius"/>
    </source>
</evidence>
<evidence type="ECO:0000256" key="13">
    <source>
        <dbReference type="ARBA" id="ARBA00042859"/>
    </source>
</evidence>
<evidence type="ECO:0000256" key="8">
    <source>
        <dbReference type="ARBA" id="ARBA00022989"/>
    </source>
</evidence>
<evidence type="ECO:0000256" key="9">
    <source>
        <dbReference type="ARBA" id="ARBA00023136"/>
    </source>
</evidence>
<evidence type="ECO:0000256" key="2">
    <source>
        <dbReference type="ARBA" id="ARBA00011738"/>
    </source>
</evidence>
<accession>A0A1J0A3Z4</accession>
<protein>
    <recommendedName>
        <fullName evidence="12">Ascorbate-specific PTS system EIIC component</fullName>
    </recommendedName>
    <alternativeName>
        <fullName evidence="13">Ascorbate-specific permease IIC component UlaA</fullName>
    </alternativeName>
</protein>
<dbReference type="InterPro" id="IPR051562">
    <property type="entry name" value="Ascorbate-PTS_EIIC"/>
</dbReference>
<reference evidence="15 16" key="1">
    <citation type="submission" date="2016-09" db="EMBL/GenBank/DDBJ databases">
        <title>Vagococcus teuberi sp. nov., isolated from the Malian artisanal sour milk fene.</title>
        <authorList>
            <person name="Wullschleger S."/>
            <person name="Seifert C."/>
            <person name="Baumgartner S."/>
            <person name="Lacroix C."/>
            <person name="Bonfoh B."/>
            <person name="Stevens M.J."/>
            <person name="Meile L."/>
        </authorList>
    </citation>
    <scope>NUCLEOTIDE SEQUENCE [LARGE SCALE GENOMIC DNA]</scope>
    <source>
        <strain evidence="15 16">DSM 21459</strain>
    </source>
</reference>
<keyword evidence="8 14" id="KW-1133">Transmembrane helix</keyword>
<organism evidence="15 16">
    <name type="scientific">Vagococcus teuberi</name>
    <dbReference type="NCBI Taxonomy" id="519472"/>
    <lineage>
        <taxon>Bacteria</taxon>
        <taxon>Bacillati</taxon>
        <taxon>Bacillota</taxon>
        <taxon>Bacilli</taxon>
        <taxon>Lactobacillales</taxon>
        <taxon>Enterococcaceae</taxon>
        <taxon>Vagococcus</taxon>
    </lineage>
</organism>
<evidence type="ECO:0000256" key="11">
    <source>
        <dbReference type="ARBA" id="ARBA00038218"/>
    </source>
</evidence>
<dbReference type="GO" id="GO:0005886">
    <property type="term" value="C:plasma membrane"/>
    <property type="evidence" value="ECO:0007669"/>
    <property type="project" value="UniProtKB-SubCell"/>
</dbReference>
<dbReference type="AlphaFoldDB" id="A0A1J0A3Z4"/>
<feature type="transmembrane region" description="Helical" evidence="14">
    <location>
        <begin position="51"/>
        <end position="77"/>
    </location>
</feature>
<evidence type="ECO:0000256" key="5">
    <source>
        <dbReference type="ARBA" id="ARBA00022597"/>
    </source>
</evidence>
<evidence type="ECO:0000256" key="3">
    <source>
        <dbReference type="ARBA" id="ARBA00022448"/>
    </source>
</evidence>
<name>A0A1J0A3Z4_9ENTE</name>
<keyword evidence="9 14" id="KW-0472">Membrane</keyword>
<feature type="transmembrane region" description="Helical" evidence="14">
    <location>
        <begin position="12"/>
        <end position="31"/>
    </location>
</feature>
<dbReference type="STRING" id="519472.BHY08_01565"/>
<keyword evidence="4" id="KW-1003">Cell membrane</keyword>
<keyword evidence="7 14" id="KW-0812">Transmembrane</keyword>
<keyword evidence="16" id="KW-1185">Reference proteome</keyword>
<keyword evidence="6" id="KW-0598">Phosphotransferase system</keyword>
<comment type="function">
    <text evidence="10">The phosphoenolpyruvate-dependent sugar phosphotransferase system (sugar PTS), a major carbohydrate active transport system, catalyzes the phosphorylation of incoming sugar substrates concomitantly with their translocation across the cell membrane. The enzyme II UlaABC PTS system is involved in ascorbate transport.</text>
</comment>
<dbReference type="GO" id="GO:0009401">
    <property type="term" value="P:phosphoenolpyruvate-dependent sugar phosphotransferase system"/>
    <property type="evidence" value="ECO:0007669"/>
    <property type="project" value="UniProtKB-KW"/>
</dbReference>
<evidence type="ECO:0000313" key="16">
    <source>
        <dbReference type="Proteomes" id="UP000191200"/>
    </source>
</evidence>
<proteinExistence type="inferred from homology"/>
<evidence type="ECO:0000256" key="1">
    <source>
        <dbReference type="ARBA" id="ARBA00004651"/>
    </source>
</evidence>
<evidence type="ECO:0000256" key="10">
    <source>
        <dbReference type="ARBA" id="ARBA00037387"/>
    </source>
</evidence>
<dbReference type="Proteomes" id="UP000191200">
    <property type="component" value="Chromosome"/>
</dbReference>
<dbReference type="InterPro" id="IPR004703">
    <property type="entry name" value="PTS_sugar-sp_permease"/>
</dbReference>
<dbReference type="PANTHER" id="PTHR33843:SF4">
    <property type="entry name" value="ASCORBATE-SPECIFIC PTS SYSTEM EIIC COMPONENT"/>
    <property type="match status" value="1"/>
</dbReference>
<keyword evidence="5" id="KW-0762">Sugar transport</keyword>